<proteinExistence type="predicted"/>
<organism evidence="2">
    <name type="scientific">Panicum hallii</name>
    <dbReference type="NCBI Taxonomy" id="206008"/>
    <lineage>
        <taxon>Eukaryota</taxon>
        <taxon>Viridiplantae</taxon>
        <taxon>Streptophyta</taxon>
        <taxon>Embryophyta</taxon>
        <taxon>Tracheophyta</taxon>
        <taxon>Spermatophyta</taxon>
        <taxon>Magnoliopsida</taxon>
        <taxon>Liliopsida</taxon>
        <taxon>Poales</taxon>
        <taxon>Poaceae</taxon>
        <taxon>PACMAD clade</taxon>
        <taxon>Panicoideae</taxon>
        <taxon>Panicodae</taxon>
        <taxon>Paniceae</taxon>
        <taxon>Panicinae</taxon>
        <taxon>Panicum</taxon>
        <taxon>Panicum sect. Panicum</taxon>
    </lineage>
</organism>
<dbReference type="Proteomes" id="UP000243499">
    <property type="component" value="Chromosome 2"/>
</dbReference>
<evidence type="ECO:0000313" key="2">
    <source>
        <dbReference type="EMBL" id="PAN11568.1"/>
    </source>
</evidence>
<dbReference type="Gramene" id="PAN11568">
    <property type="protein sequence ID" value="PAN11568"/>
    <property type="gene ID" value="PAHAL_2G177100"/>
</dbReference>
<sequence length="127" mass="13711">MLPSSCLSLPQSPPRLVLSNLSPALATRQARALRPLFPNPWICLRPSLSSIISAPYTTAEDVAASSLPVRSQAPRLPPRCHSVEDAAASDLLGEPQHRPQLLAPPCRRRAGPRSAAPPRTWPSPAFR</sequence>
<feature type="region of interest" description="Disordered" evidence="1">
    <location>
        <begin position="69"/>
        <end position="127"/>
    </location>
</feature>
<protein>
    <submittedName>
        <fullName evidence="2">Uncharacterized protein</fullName>
    </submittedName>
</protein>
<reference evidence="2" key="1">
    <citation type="submission" date="2018-04" db="EMBL/GenBank/DDBJ databases">
        <title>WGS assembly of Panicum hallii.</title>
        <authorList>
            <person name="Lovell J."/>
            <person name="Jenkins J."/>
            <person name="Lowry D."/>
            <person name="Mamidi S."/>
            <person name="Sreedasyam A."/>
            <person name="Weng X."/>
            <person name="Barry K."/>
            <person name="Bonette J."/>
            <person name="Campitelli B."/>
            <person name="Daum C."/>
            <person name="Gordon S."/>
            <person name="Gould B."/>
            <person name="Lipzen A."/>
            <person name="Macqueen A."/>
            <person name="Palacio-Mejia J."/>
            <person name="Plott C."/>
            <person name="Shakirov E."/>
            <person name="Shu S."/>
            <person name="Yoshinaga Y."/>
            <person name="Zane M."/>
            <person name="Rokhsar D."/>
            <person name="Grimwood J."/>
            <person name="Schmutz J."/>
            <person name="Juenger T."/>
        </authorList>
    </citation>
    <scope>NUCLEOTIDE SEQUENCE [LARGE SCALE GENOMIC DNA]</scope>
    <source>
        <strain evidence="2">FIL2</strain>
    </source>
</reference>
<accession>A0A2S3GYH0</accession>
<dbReference type="EMBL" id="CM008047">
    <property type="protein sequence ID" value="PAN11568.1"/>
    <property type="molecule type" value="Genomic_DNA"/>
</dbReference>
<name>A0A2S3GYH0_9POAL</name>
<dbReference type="AlphaFoldDB" id="A0A2S3GYH0"/>
<evidence type="ECO:0000256" key="1">
    <source>
        <dbReference type="SAM" id="MobiDB-lite"/>
    </source>
</evidence>
<gene>
    <name evidence="2" type="ORF">PAHAL_2G177100</name>
</gene>